<dbReference type="CDD" id="cd06850">
    <property type="entry name" value="biotinyl_domain"/>
    <property type="match status" value="1"/>
</dbReference>
<evidence type="ECO:0000313" key="2">
    <source>
        <dbReference type="RefSeq" id="XP_018853442.1"/>
    </source>
</evidence>
<name>A0A2I4HBE6_JUGRE</name>
<dbReference type="STRING" id="51240.A0A2I4HBE6"/>
<dbReference type="PANTHER" id="PTHR47597:SF1">
    <property type="entry name" value="IS A MEMBER OF THE PF|00364 BIOTIN-REQUIRING ENZYMES FAMILY-RELATED"/>
    <property type="match status" value="1"/>
</dbReference>
<dbReference type="InterPro" id="IPR011053">
    <property type="entry name" value="Single_hybrid_motif"/>
</dbReference>
<dbReference type="FunCoup" id="A0A2I4HBE6">
    <property type="interactions" value="1232"/>
</dbReference>
<dbReference type="InterPro" id="IPR000089">
    <property type="entry name" value="Biotin_lipoyl"/>
</dbReference>
<accession>A0A2I4HBE6</accession>
<sequence>MASCSLGTSNIRISVVNFNKARAGILKQFGIRTWTGQRTPQFAGVTLQVSQQSKNAQTVYCGPSLEKKSAGAGDNGSEATKFSGRTNPLVPNSYEVESLLTALCDTTSIAEFELKLDGFWLHVMRDLTGKIKPPPPPSHTPIDVIAATETPANGSVSALSLSILKPVPSSGRVHTFLEKAADEGLVILKSPKVGFFRRSRTIKGKRAPPSCKEKQIVKENQVLCFVEQLGGELPIESDVSGEVIKILREDGDPVGYGDALIAILPSFPGIKKLQ</sequence>
<organism evidence="1 2">
    <name type="scientific">Juglans regia</name>
    <name type="common">English walnut</name>
    <dbReference type="NCBI Taxonomy" id="51240"/>
    <lineage>
        <taxon>Eukaryota</taxon>
        <taxon>Viridiplantae</taxon>
        <taxon>Streptophyta</taxon>
        <taxon>Embryophyta</taxon>
        <taxon>Tracheophyta</taxon>
        <taxon>Spermatophyta</taxon>
        <taxon>Magnoliopsida</taxon>
        <taxon>eudicotyledons</taxon>
        <taxon>Gunneridae</taxon>
        <taxon>Pentapetalae</taxon>
        <taxon>rosids</taxon>
        <taxon>fabids</taxon>
        <taxon>Fagales</taxon>
        <taxon>Juglandaceae</taxon>
        <taxon>Juglans</taxon>
    </lineage>
</organism>
<dbReference type="OrthoDB" id="529457at2759"/>
<proteinExistence type="predicted"/>
<dbReference type="Gramene" id="Jr07_30890_p1">
    <property type="protein sequence ID" value="cds.Jr07_30890_p1"/>
    <property type="gene ID" value="Jr07_30890"/>
</dbReference>
<dbReference type="GO" id="GO:0006633">
    <property type="term" value="P:fatty acid biosynthetic process"/>
    <property type="evidence" value="ECO:0000318"/>
    <property type="project" value="GO_Central"/>
</dbReference>
<dbReference type="KEGG" id="jre:109015429"/>
<dbReference type="Proteomes" id="UP000235220">
    <property type="component" value="Chromosome 7"/>
</dbReference>
<dbReference type="SUPFAM" id="SSF51230">
    <property type="entry name" value="Single hybrid motif"/>
    <property type="match status" value="1"/>
</dbReference>
<dbReference type="Pfam" id="PF00364">
    <property type="entry name" value="Biotin_lipoyl"/>
    <property type="match status" value="1"/>
</dbReference>
<gene>
    <name evidence="2" type="primary">LOC109015429</name>
</gene>
<protein>
    <submittedName>
        <fullName evidence="2">Biotin carboxyl carrier protein of acetyl-CoA carboxylase-like</fullName>
    </submittedName>
</protein>
<dbReference type="Gene3D" id="2.40.50.100">
    <property type="match status" value="1"/>
</dbReference>
<dbReference type="InterPro" id="IPR053217">
    <property type="entry name" value="ACC_Biotin_Carrier"/>
</dbReference>
<reference evidence="2" key="1">
    <citation type="submission" date="2025-08" db="UniProtKB">
        <authorList>
            <consortium name="RefSeq"/>
        </authorList>
    </citation>
    <scope>IDENTIFICATION</scope>
    <source>
        <tissue evidence="2">Leaves</tissue>
    </source>
</reference>
<dbReference type="AlphaFoldDB" id="A0A2I4HBE6"/>
<keyword evidence="1" id="KW-1185">Reference proteome</keyword>
<dbReference type="FunFam" id="2.40.50.100:FF:000059">
    <property type="entry name" value="Biotin/lipoyl attachment domain-containing protein"/>
    <property type="match status" value="1"/>
</dbReference>
<dbReference type="PANTHER" id="PTHR47597">
    <property type="entry name" value="IS A MEMBER OF THE PF|00364 BIOTIN-REQUIRING ENZYMES FAMILY-RELATED"/>
    <property type="match status" value="1"/>
</dbReference>
<evidence type="ECO:0000313" key="1">
    <source>
        <dbReference type="Proteomes" id="UP000235220"/>
    </source>
</evidence>
<dbReference type="RefSeq" id="XP_018853442.1">
    <property type="nucleotide sequence ID" value="XM_018997897.1"/>
</dbReference>
<dbReference type="GeneID" id="109015429"/>